<feature type="region of interest" description="Disordered" evidence="1">
    <location>
        <begin position="1"/>
        <end position="24"/>
    </location>
</feature>
<keyword evidence="4" id="KW-1185">Reference proteome</keyword>
<evidence type="ECO:0000313" key="4">
    <source>
        <dbReference type="Proteomes" id="UP001642484"/>
    </source>
</evidence>
<dbReference type="InterPro" id="IPR057191">
    <property type="entry name" value="DUF7869"/>
</dbReference>
<gene>
    <name evidence="3" type="ORF">CCMP2556_LOCUS48111</name>
</gene>
<accession>A0ABP0RPI8</accession>
<organism evidence="3 4">
    <name type="scientific">Durusdinium trenchii</name>
    <dbReference type="NCBI Taxonomy" id="1381693"/>
    <lineage>
        <taxon>Eukaryota</taxon>
        <taxon>Sar</taxon>
        <taxon>Alveolata</taxon>
        <taxon>Dinophyceae</taxon>
        <taxon>Suessiales</taxon>
        <taxon>Symbiodiniaceae</taxon>
        <taxon>Durusdinium</taxon>
    </lineage>
</organism>
<sequence>MPANELVDCLTGSESDDSEGHSSHVALAVSKKRNRVTREAGPALDKTSEAFLRFLVRGDCKCKKKDCLRQFSAADSFTKLFEYRKHWFELEKVDQDNFALDRMKLLARNLSEGQTISWSLLGLNLCRRAWKALHNMGDLSIYEIIIKCDKKEKSCDERCQKLLDAALEGAVSAPVDLRYLSRPSSDELGGRNAHSRADIVSYLSTLYESVAEVLPDCRDTAFDDVDRLSDAYSIKLNLIAASEPSSAEPSMSNACAGPSMTSVGRMPRKKKRGVVMNPDRPAREIRKLPPGAMKEYYEQYRLVCNLAEPVSALWYSKVWLGEFPELQFRERTSHAQCMVCIRHRSMIKGLSARIAARKEQARLFHEHLKAQYQDRLLYWRSRGLSRHRGDSVTLICDGMDQAKWELPRDPILVGKDFATMQKPRLHVSLCIAQGWFYLFLVSSPDIKKDGNASVELLSCALTLLEKRGLNLAATDVFLQHDNTCREFKNNNGLRWGCSQVSCKNIKTLTCSYLRTGHTREDIDQTFGALSSYLNRVRRLQTPEDVVQTIKQFCAKRKFPFESEQHVFAMEAVREWTLGQELVTPINVCH</sequence>
<protein>
    <recommendedName>
        <fullName evidence="2">DUF7869 domain-containing protein</fullName>
    </recommendedName>
</protein>
<dbReference type="Proteomes" id="UP001642484">
    <property type="component" value="Unassembled WGS sequence"/>
</dbReference>
<feature type="domain" description="DUF7869" evidence="2">
    <location>
        <begin position="423"/>
        <end position="574"/>
    </location>
</feature>
<proteinExistence type="predicted"/>
<evidence type="ECO:0000313" key="3">
    <source>
        <dbReference type="EMBL" id="CAK9102204.1"/>
    </source>
</evidence>
<dbReference type="Pfam" id="PF25273">
    <property type="entry name" value="DUF7869"/>
    <property type="match status" value="1"/>
</dbReference>
<dbReference type="PANTHER" id="PTHR33153">
    <property type="entry name" value="MYND-TYPE DOMAIN-CONTAINING PROTEIN"/>
    <property type="match status" value="1"/>
</dbReference>
<comment type="caution">
    <text evidence="3">The sequence shown here is derived from an EMBL/GenBank/DDBJ whole genome shotgun (WGS) entry which is preliminary data.</text>
</comment>
<evidence type="ECO:0000259" key="2">
    <source>
        <dbReference type="Pfam" id="PF25273"/>
    </source>
</evidence>
<reference evidence="3 4" key="1">
    <citation type="submission" date="2024-02" db="EMBL/GenBank/DDBJ databases">
        <authorList>
            <person name="Chen Y."/>
            <person name="Shah S."/>
            <person name="Dougan E. K."/>
            <person name="Thang M."/>
            <person name="Chan C."/>
        </authorList>
    </citation>
    <scope>NUCLEOTIDE SEQUENCE [LARGE SCALE GENOMIC DNA]</scope>
</reference>
<dbReference type="EMBL" id="CAXAMN010026317">
    <property type="protein sequence ID" value="CAK9102204.1"/>
    <property type="molecule type" value="Genomic_DNA"/>
</dbReference>
<name>A0ABP0RPI8_9DINO</name>
<dbReference type="PANTHER" id="PTHR33153:SF3">
    <property type="entry name" value="TRAFFICKING PROTEIN PARTICLE COMPLEX SUBUNIT 11 DOMAIN-CONTAINING PROTEIN"/>
    <property type="match status" value="1"/>
</dbReference>
<feature type="region of interest" description="Disordered" evidence="1">
    <location>
        <begin position="249"/>
        <end position="275"/>
    </location>
</feature>
<evidence type="ECO:0000256" key="1">
    <source>
        <dbReference type="SAM" id="MobiDB-lite"/>
    </source>
</evidence>